<evidence type="ECO:0000256" key="1">
    <source>
        <dbReference type="ARBA" id="ARBA00022801"/>
    </source>
</evidence>
<sequence length="260" mass="27808">MATAHPSAERAPRRRRRRIAVGALGDLLFTVGVLLALLVVHSLWWTNLTAARHADLAAEQLRQRWSAATPAAPPAAAPPTGSTEAAVPAPFGEDDGIGFLHVPAMGAGYQVLIKPGTDEKTLAEGVAGAYTEPYAAAMPWESQGNFALAAHRDGHGAKFHDLDVLKPGDPLVVETRDRWYVYRVDATLPKTSKDDTGVIAPVPTGSPYTGPGRYITLTTCTPVYTSLYRMAVWGSLVREQPVDAARTPPPELRERGASQG</sequence>
<dbReference type="InterPro" id="IPR042003">
    <property type="entry name" value="Sortase_E"/>
</dbReference>
<reference evidence="5" key="1">
    <citation type="journal article" date="2019" name="Int. J. Syst. Evol. Microbiol.">
        <title>The Global Catalogue of Microorganisms (GCM) 10K type strain sequencing project: providing services to taxonomists for standard genome sequencing and annotation.</title>
        <authorList>
            <consortium name="The Broad Institute Genomics Platform"/>
            <consortium name="The Broad Institute Genome Sequencing Center for Infectious Disease"/>
            <person name="Wu L."/>
            <person name="Ma J."/>
        </authorList>
    </citation>
    <scope>NUCLEOTIDE SEQUENCE [LARGE SCALE GENOMIC DNA]</scope>
    <source>
        <strain evidence="5">CGMCC 4.1469</strain>
    </source>
</reference>
<dbReference type="InterPro" id="IPR005754">
    <property type="entry name" value="Sortase"/>
</dbReference>
<keyword evidence="1" id="KW-0378">Hydrolase</keyword>
<keyword evidence="3" id="KW-0472">Membrane</keyword>
<feature type="region of interest" description="Disordered" evidence="2">
    <location>
        <begin position="241"/>
        <end position="260"/>
    </location>
</feature>
<protein>
    <submittedName>
        <fullName evidence="4">Class E sortase</fullName>
    </submittedName>
</protein>
<dbReference type="EMBL" id="JBHSOD010000037">
    <property type="protein sequence ID" value="MFC5888282.1"/>
    <property type="molecule type" value="Genomic_DNA"/>
</dbReference>
<dbReference type="RefSeq" id="WP_313763442.1">
    <property type="nucleotide sequence ID" value="NZ_BAAAVH010000112.1"/>
</dbReference>
<feature type="region of interest" description="Disordered" evidence="2">
    <location>
        <begin position="67"/>
        <end position="88"/>
    </location>
</feature>
<feature type="compositionally biased region" description="Basic and acidic residues" evidence="2">
    <location>
        <begin position="251"/>
        <end position="260"/>
    </location>
</feature>
<accession>A0ABW1F2V4</accession>
<name>A0ABW1F2V4_9ACTN</name>
<feature type="transmembrane region" description="Helical" evidence="3">
    <location>
        <begin position="21"/>
        <end position="45"/>
    </location>
</feature>
<evidence type="ECO:0000313" key="4">
    <source>
        <dbReference type="EMBL" id="MFC5888282.1"/>
    </source>
</evidence>
<evidence type="ECO:0000256" key="2">
    <source>
        <dbReference type="SAM" id="MobiDB-lite"/>
    </source>
</evidence>
<organism evidence="4 5">
    <name type="scientific">Kitasatospora aburaviensis</name>
    <dbReference type="NCBI Taxonomy" id="67265"/>
    <lineage>
        <taxon>Bacteria</taxon>
        <taxon>Bacillati</taxon>
        <taxon>Actinomycetota</taxon>
        <taxon>Actinomycetes</taxon>
        <taxon>Kitasatosporales</taxon>
        <taxon>Streptomycetaceae</taxon>
        <taxon>Kitasatospora</taxon>
    </lineage>
</organism>
<keyword evidence="3" id="KW-1133">Transmembrane helix</keyword>
<gene>
    <name evidence="4" type="ORF">ACFP0N_25285</name>
</gene>
<evidence type="ECO:0000256" key="3">
    <source>
        <dbReference type="SAM" id="Phobius"/>
    </source>
</evidence>
<dbReference type="Proteomes" id="UP001596067">
    <property type="component" value="Unassembled WGS sequence"/>
</dbReference>
<keyword evidence="5" id="KW-1185">Reference proteome</keyword>
<dbReference type="Pfam" id="PF04203">
    <property type="entry name" value="Sortase"/>
    <property type="match status" value="1"/>
</dbReference>
<comment type="caution">
    <text evidence="4">The sequence shown here is derived from an EMBL/GenBank/DDBJ whole genome shotgun (WGS) entry which is preliminary data.</text>
</comment>
<proteinExistence type="predicted"/>
<evidence type="ECO:0000313" key="5">
    <source>
        <dbReference type="Proteomes" id="UP001596067"/>
    </source>
</evidence>
<dbReference type="SUPFAM" id="SSF63817">
    <property type="entry name" value="Sortase"/>
    <property type="match status" value="1"/>
</dbReference>
<dbReference type="Gene3D" id="2.40.260.10">
    <property type="entry name" value="Sortase"/>
    <property type="match status" value="1"/>
</dbReference>
<dbReference type="CDD" id="cd05830">
    <property type="entry name" value="Sortase_E"/>
    <property type="match status" value="1"/>
</dbReference>
<dbReference type="NCBIfam" id="NF033747">
    <property type="entry name" value="class_E_sortase"/>
    <property type="match status" value="1"/>
</dbReference>
<dbReference type="InterPro" id="IPR023365">
    <property type="entry name" value="Sortase_dom-sf"/>
</dbReference>
<dbReference type="InterPro" id="IPR053465">
    <property type="entry name" value="Sortase_Class_E"/>
</dbReference>
<keyword evidence="3" id="KW-0812">Transmembrane</keyword>